<organism evidence="7 8">
    <name type="scientific">Halostreptopolyspora alba</name>
    <dbReference type="NCBI Taxonomy" id="2487137"/>
    <lineage>
        <taxon>Bacteria</taxon>
        <taxon>Bacillati</taxon>
        <taxon>Actinomycetota</taxon>
        <taxon>Actinomycetes</taxon>
        <taxon>Streptosporangiales</taxon>
        <taxon>Nocardiopsidaceae</taxon>
        <taxon>Halostreptopolyspora</taxon>
    </lineage>
</organism>
<accession>A0A3N0EHH5</accession>
<comment type="caution">
    <text evidence="7">The sequence shown here is derived from an EMBL/GenBank/DDBJ whole genome shotgun (WGS) entry which is preliminary data.</text>
</comment>
<evidence type="ECO:0000313" key="8">
    <source>
        <dbReference type="Proteomes" id="UP000269198"/>
    </source>
</evidence>
<dbReference type="GO" id="GO:0003677">
    <property type="term" value="F:DNA binding"/>
    <property type="evidence" value="ECO:0007669"/>
    <property type="project" value="UniProtKB-KW"/>
</dbReference>
<evidence type="ECO:0000256" key="2">
    <source>
        <dbReference type="ARBA" id="ARBA00023015"/>
    </source>
</evidence>
<dbReference type="InterPro" id="IPR047057">
    <property type="entry name" value="MerR_fam"/>
</dbReference>
<gene>
    <name evidence="7" type="ORF">EFW17_00295</name>
</gene>
<dbReference type="PROSITE" id="PS50937">
    <property type="entry name" value="HTH_MERR_2"/>
    <property type="match status" value="1"/>
</dbReference>
<evidence type="ECO:0000259" key="6">
    <source>
        <dbReference type="PROSITE" id="PS50937"/>
    </source>
</evidence>
<protein>
    <submittedName>
        <fullName evidence="7">MerR family transcriptional regulator</fullName>
    </submittedName>
</protein>
<dbReference type="AlphaFoldDB" id="A0A3N0EHH5"/>
<keyword evidence="5" id="KW-0175">Coiled coil</keyword>
<dbReference type="SMART" id="SM00422">
    <property type="entry name" value="HTH_MERR"/>
    <property type="match status" value="1"/>
</dbReference>
<feature type="domain" description="HTH merR-type" evidence="6">
    <location>
        <begin position="1"/>
        <end position="68"/>
    </location>
</feature>
<sequence>MRIGELARRTGASARSLRYYEQVGLITAERRDNGYRDYPESTVTVVGNIRALLAAGLAMAEIQQVGDCLYAGDLAEAEVCDHIIELYERRLAGVEANLTELADIRERLHAELGSLREHRS</sequence>
<dbReference type="PANTHER" id="PTHR30204">
    <property type="entry name" value="REDOX-CYCLING DRUG-SENSING TRANSCRIPTIONAL ACTIVATOR SOXR"/>
    <property type="match status" value="1"/>
</dbReference>
<dbReference type="Gene3D" id="1.10.1660.10">
    <property type="match status" value="1"/>
</dbReference>
<keyword evidence="8" id="KW-1185">Reference proteome</keyword>
<evidence type="ECO:0000256" key="5">
    <source>
        <dbReference type="SAM" id="Coils"/>
    </source>
</evidence>
<name>A0A3N0EHH5_9ACTN</name>
<evidence type="ECO:0000313" key="7">
    <source>
        <dbReference type="EMBL" id="RNL87323.1"/>
    </source>
</evidence>
<dbReference type="SUPFAM" id="SSF46955">
    <property type="entry name" value="Putative DNA-binding domain"/>
    <property type="match status" value="1"/>
</dbReference>
<feature type="coiled-coil region" evidence="5">
    <location>
        <begin position="84"/>
        <end position="111"/>
    </location>
</feature>
<dbReference type="PANTHER" id="PTHR30204:SF69">
    <property type="entry name" value="MERR-FAMILY TRANSCRIPTIONAL REGULATOR"/>
    <property type="match status" value="1"/>
</dbReference>
<dbReference type="EMBL" id="RJMB01000001">
    <property type="protein sequence ID" value="RNL87323.1"/>
    <property type="molecule type" value="Genomic_DNA"/>
</dbReference>
<dbReference type="PRINTS" id="PR00040">
    <property type="entry name" value="HTHMERR"/>
</dbReference>
<dbReference type="InterPro" id="IPR000551">
    <property type="entry name" value="MerR-type_HTH_dom"/>
</dbReference>
<keyword evidence="2" id="KW-0805">Transcription regulation</keyword>
<dbReference type="RefSeq" id="WP_123199186.1">
    <property type="nucleotide sequence ID" value="NZ_RJMB01000001.1"/>
</dbReference>
<keyword evidence="3" id="KW-0238">DNA-binding</keyword>
<dbReference type="Proteomes" id="UP000269198">
    <property type="component" value="Unassembled WGS sequence"/>
</dbReference>
<dbReference type="InterPro" id="IPR009061">
    <property type="entry name" value="DNA-bd_dom_put_sf"/>
</dbReference>
<proteinExistence type="predicted"/>
<evidence type="ECO:0000256" key="3">
    <source>
        <dbReference type="ARBA" id="ARBA00023125"/>
    </source>
</evidence>
<keyword evidence="4" id="KW-0804">Transcription</keyword>
<evidence type="ECO:0000256" key="1">
    <source>
        <dbReference type="ARBA" id="ARBA00022491"/>
    </source>
</evidence>
<reference evidence="7 8" key="1">
    <citation type="submission" date="2018-11" db="EMBL/GenBank/DDBJ databases">
        <title>The genome draft of YIM 96095.</title>
        <authorList>
            <person name="Tang S.-K."/>
            <person name="Chunyu W.-X."/>
            <person name="Feng Y.-Z."/>
        </authorList>
    </citation>
    <scope>NUCLEOTIDE SEQUENCE [LARGE SCALE GENOMIC DNA]</scope>
    <source>
        <strain evidence="7 8">YIM 96095</strain>
    </source>
</reference>
<dbReference type="OrthoDB" id="5296483at2"/>
<dbReference type="Pfam" id="PF13411">
    <property type="entry name" value="MerR_1"/>
    <property type="match status" value="1"/>
</dbReference>
<keyword evidence="1" id="KW-0678">Repressor</keyword>
<evidence type="ECO:0000256" key="4">
    <source>
        <dbReference type="ARBA" id="ARBA00023163"/>
    </source>
</evidence>
<dbReference type="GO" id="GO:0003700">
    <property type="term" value="F:DNA-binding transcription factor activity"/>
    <property type="evidence" value="ECO:0007669"/>
    <property type="project" value="InterPro"/>
</dbReference>